<dbReference type="SUPFAM" id="SSF51445">
    <property type="entry name" value="(Trans)glycosidases"/>
    <property type="match status" value="1"/>
</dbReference>
<comment type="catalytic activity">
    <reaction evidence="1">
        <text>Hydrolysis of terminal non-reducing N-acetyl-D-hexosamine residues in N-acetyl-beta-D-hexosaminides.</text>
        <dbReference type="EC" id="3.2.1.52"/>
    </reaction>
</comment>
<evidence type="ECO:0000256" key="9">
    <source>
        <dbReference type="ARBA" id="ARBA00023329"/>
    </source>
</evidence>
<feature type="active site" description="Proton donor" evidence="21">
    <location>
        <position position="23"/>
    </location>
</feature>
<dbReference type="GO" id="GO:0016020">
    <property type="term" value="C:membrane"/>
    <property type="evidence" value="ECO:0007669"/>
    <property type="project" value="TreeGrafter"/>
</dbReference>
<keyword evidence="6" id="KW-0443">Lipid metabolism</keyword>
<evidence type="ECO:0000256" key="7">
    <source>
        <dbReference type="ARBA" id="ARBA00023157"/>
    </source>
</evidence>
<gene>
    <name evidence="23" type="primary">HEXB_1</name>
    <name evidence="23" type="ORF">EYF80_061617</name>
</gene>
<evidence type="ECO:0000256" key="14">
    <source>
        <dbReference type="ARBA" id="ARBA00042832"/>
    </source>
</evidence>
<evidence type="ECO:0000256" key="5">
    <source>
        <dbReference type="ARBA" id="ARBA00022801"/>
    </source>
</evidence>
<dbReference type="InterPro" id="IPR025705">
    <property type="entry name" value="Beta_hexosaminidase_sua/sub"/>
</dbReference>
<dbReference type="PANTHER" id="PTHR22600">
    <property type="entry name" value="BETA-HEXOSAMINIDASE"/>
    <property type="match status" value="1"/>
</dbReference>
<evidence type="ECO:0000256" key="1">
    <source>
        <dbReference type="ARBA" id="ARBA00001231"/>
    </source>
</evidence>
<dbReference type="InterPro" id="IPR017853">
    <property type="entry name" value="GH"/>
</dbReference>
<comment type="catalytic activity">
    <reaction evidence="19">
        <text>N-acetyl-beta-D-galactosaminyl-(1-&gt;4)-beta-D-3-sulfogalactosyl-(1-&gt;4)-beta-D-glucosyl-(1&lt;-&gt;1')-ceramide + H2O = a beta-D-3-sulfogalactosyl-(1-&gt;4)-beta-D-glucosyl-(1&lt;-&gt;1')-ceramide + N-acetyl-beta-D-galactosamine</text>
        <dbReference type="Rhea" id="RHEA:48276"/>
        <dbReference type="ChEBI" id="CHEBI:15377"/>
        <dbReference type="ChEBI" id="CHEBI:28497"/>
        <dbReference type="ChEBI" id="CHEBI:90163"/>
        <dbReference type="ChEBI" id="CHEBI:90164"/>
    </reaction>
    <physiologicalReaction direction="left-to-right" evidence="19">
        <dbReference type="Rhea" id="RHEA:48277"/>
    </physiologicalReaction>
</comment>
<comment type="subcellular location">
    <subcellularLocation>
        <location evidence="11">Cytoplasmic vesicle</location>
        <location evidence="11">Secretory vesicle</location>
        <location evidence="11">Cortical granule</location>
    </subcellularLocation>
    <subcellularLocation>
        <location evidence="2">Lysosome</location>
    </subcellularLocation>
</comment>
<evidence type="ECO:0000259" key="22">
    <source>
        <dbReference type="Pfam" id="PF00728"/>
    </source>
</evidence>
<evidence type="ECO:0000313" key="24">
    <source>
        <dbReference type="Proteomes" id="UP000314294"/>
    </source>
</evidence>
<comment type="catalytic activity">
    <reaction evidence="16">
        <text>a ganglioside GM2 + H2O = a ganglioside GM3 + N-acetyl-beta-D-galactosamine</text>
        <dbReference type="Rhea" id="RHEA:47968"/>
        <dbReference type="ChEBI" id="CHEBI:15377"/>
        <dbReference type="ChEBI" id="CHEBI:28497"/>
        <dbReference type="ChEBI" id="CHEBI:79210"/>
        <dbReference type="ChEBI" id="CHEBI:79218"/>
    </reaction>
    <physiologicalReaction direction="left-to-right" evidence="16">
        <dbReference type="Rhea" id="RHEA:47969"/>
    </physiologicalReaction>
</comment>
<evidence type="ECO:0000256" key="2">
    <source>
        <dbReference type="ARBA" id="ARBA00004371"/>
    </source>
</evidence>
<evidence type="ECO:0000256" key="13">
    <source>
        <dbReference type="ARBA" id="ARBA00042342"/>
    </source>
</evidence>
<dbReference type="GO" id="GO:0004563">
    <property type="term" value="F:beta-N-acetylhexosaminidase activity"/>
    <property type="evidence" value="ECO:0007669"/>
    <property type="project" value="UniProtKB-EC"/>
</dbReference>
<evidence type="ECO:0000256" key="15">
    <source>
        <dbReference type="ARBA" id="ARBA00043767"/>
    </source>
</evidence>
<dbReference type="Pfam" id="PF00728">
    <property type="entry name" value="Glyco_hydro_20"/>
    <property type="match status" value="1"/>
</dbReference>
<comment type="subunit">
    <text evidence="18">There are 3 forms of beta-hexosaminidase: hexosaminidase A is a heterodimer composed of one subunit alpha and one subunit beta (chain A and B); hexosaminidase B is a homodimer of two beta subunits (two chains A and B); hexosaminidase S is a homodimer of two alpha subunits. The composition of the dimer (isozyme A versus isozyme S) has a significant effect on the substrate specificity of the alpha subunit active site.</text>
</comment>
<evidence type="ECO:0000256" key="12">
    <source>
        <dbReference type="ARBA" id="ARBA00040637"/>
    </source>
</evidence>
<evidence type="ECO:0000256" key="11">
    <source>
        <dbReference type="ARBA" id="ARBA00037865"/>
    </source>
</evidence>
<reference evidence="23 24" key="1">
    <citation type="submission" date="2019-03" db="EMBL/GenBank/DDBJ databases">
        <title>First draft genome of Liparis tanakae, snailfish: a comprehensive survey of snailfish specific genes.</title>
        <authorList>
            <person name="Kim W."/>
            <person name="Song I."/>
            <person name="Jeong J.-H."/>
            <person name="Kim D."/>
            <person name="Kim S."/>
            <person name="Ryu S."/>
            <person name="Song J.Y."/>
            <person name="Lee S.K."/>
        </authorList>
    </citation>
    <scope>NUCLEOTIDE SEQUENCE [LARGE SCALE GENOMIC DNA]</scope>
    <source>
        <tissue evidence="23">Muscle</tissue>
    </source>
</reference>
<dbReference type="PANTHER" id="PTHR22600:SF38">
    <property type="entry name" value="BETA-HEXOSAMINIDASE SUBUNIT BETA"/>
    <property type="match status" value="1"/>
</dbReference>
<dbReference type="EC" id="3.2.1.52" evidence="4"/>
<evidence type="ECO:0000256" key="6">
    <source>
        <dbReference type="ARBA" id="ARBA00023098"/>
    </source>
</evidence>
<dbReference type="GO" id="GO:0006689">
    <property type="term" value="P:ganglioside catabolic process"/>
    <property type="evidence" value="ECO:0007669"/>
    <property type="project" value="TreeGrafter"/>
</dbReference>
<evidence type="ECO:0000256" key="16">
    <source>
        <dbReference type="ARBA" id="ARBA00043827"/>
    </source>
</evidence>
<dbReference type="GO" id="GO:0060473">
    <property type="term" value="C:cortical granule"/>
    <property type="evidence" value="ECO:0007669"/>
    <property type="project" value="UniProtKB-SubCell"/>
</dbReference>
<dbReference type="AlphaFoldDB" id="A0A4Z2EIE8"/>
<evidence type="ECO:0000256" key="10">
    <source>
        <dbReference type="ARBA" id="ARBA00023505"/>
    </source>
</evidence>
<evidence type="ECO:0000256" key="19">
    <source>
        <dbReference type="ARBA" id="ARBA00047301"/>
    </source>
</evidence>
<dbReference type="OrthoDB" id="428480at2759"/>
<evidence type="ECO:0000256" key="18">
    <source>
        <dbReference type="ARBA" id="ARBA00046959"/>
    </source>
</evidence>
<evidence type="ECO:0000256" key="20">
    <source>
        <dbReference type="ARBA" id="ARBA00049464"/>
    </source>
</evidence>
<comment type="catalytic activity">
    <reaction evidence="15">
        <text>a ganglioside GM2 (d18:1(4E)) + H2O = a ganglioside GM3 (d18:1(4E)) + N-acetyl-beta-D-galactosamine</text>
        <dbReference type="Rhea" id="RHEA:47940"/>
        <dbReference type="ChEBI" id="CHEBI:15377"/>
        <dbReference type="ChEBI" id="CHEBI:28497"/>
        <dbReference type="ChEBI" id="CHEBI:60065"/>
        <dbReference type="ChEBI" id="CHEBI:71502"/>
    </reaction>
    <physiologicalReaction direction="left-to-right" evidence="15">
        <dbReference type="Rhea" id="RHEA:47941"/>
    </physiologicalReaction>
</comment>
<evidence type="ECO:0000256" key="4">
    <source>
        <dbReference type="ARBA" id="ARBA00012663"/>
    </source>
</evidence>
<evidence type="ECO:0000256" key="17">
    <source>
        <dbReference type="ARBA" id="ARBA00045511"/>
    </source>
</evidence>
<dbReference type="GO" id="GO:0005764">
    <property type="term" value="C:lysosome"/>
    <property type="evidence" value="ECO:0007669"/>
    <property type="project" value="UniProtKB-SubCell"/>
</dbReference>
<dbReference type="InterPro" id="IPR015883">
    <property type="entry name" value="Glyco_hydro_20_cat"/>
</dbReference>
<dbReference type="GO" id="GO:0005975">
    <property type="term" value="P:carbohydrate metabolic process"/>
    <property type="evidence" value="ECO:0007669"/>
    <property type="project" value="InterPro"/>
</dbReference>
<keyword evidence="8" id="KW-0458">Lysosome</keyword>
<keyword evidence="7" id="KW-1015">Disulfide bond</keyword>
<evidence type="ECO:0000256" key="21">
    <source>
        <dbReference type="PIRSR" id="PIRSR625705-1"/>
    </source>
</evidence>
<dbReference type="EMBL" id="SRLO01007123">
    <property type="protein sequence ID" value="TNN28234.1"/>
    <property type="molecule type" value="Genomic_DNA"/>
</dbReference>
<dbReference type="Proteomes" id="UP000314294">
    <property type="component" value="Unassembled WGS sequence"/>
</dbReference>
<sequence length="152" mass="17327">MSRFFKEISGVFPDAYVHLGGDEVDFSCWKSNPDIQKFMDQQGFGKDYSKLESFYIQKLLNIVASTQKGYVVWQEVFDNGVKLHPDAVVHVWMGGVASGEMAKVTAAGFTAVLSAPWYLDYISYAQDWQNYYKVEPLGFNGQWGWGARRRVD</sequence>
<comment type="catalytic activity">
    <reaction evidence="10">
        <text>beta-D-GalNAc-(1-&gt;4)-alpha-L-IdoA-(1-&gt;3)-beta-D-GalNAc-4-sulfate-(1-&gt;4)-alpha-L-IdoA-(1-&gt;3)-D-GalNAc-4-sulfate + H2O = alpha-L-IdoA-(1-&gt;3)-beta-D-GalNAc-4-sulfate-(1-&gt;4)-alpha-L-IdoA-(1-&gt;3)-D-GalNAc-4-sulfate + N-acetyl-D-galactosamine</text>
        <dbReference type="Rhea" id="RHEA:64372"/>
        <dbReference type="ChEBI" id="CHEBI:15377"/>
        <dbReference type="ChEBI" id="CHEBI:28037"/>
        <dbReference type="ChEBI" id="CHEBI:152565"/>
        <dbReference type="ChEBI" id="CHEBI:152566"/>
    </reaction>
    <physiologicalReaction direction="left-to-right" evidence="10">
        <dbReference type="Rhea" id="RHEA:64373"/>
    </physiologicalReaction>
</comment>
<evidence type="ECO:0000256" key="8">
    <source>
        <dbReference type="ARBA" id="ARBA00023228"/>
    </source>
</evidence>
<evidence type="ECO:0000313" key="23">
    <source>
        <dbReference type="EMBL" id="TNN28234.1"/>
    </source>
</evidence>
<accession>A0A4Z2EIE8</accession>
<protein>
    <recommendedName>
        <fullName evidence="12">Beta-hexosaminidase subunit beta</fullName>
        <ecNumber evidence="4">3.2.1.52</ecNumber>
    </recommendedName>
    <alternativeName>
        <fullName evidence="13">Beta-N-acetylhexosaminidase subunit beta</fullName>
    </alternativeName>
    <alternativeName>
        <fullName evidence="14">N-acetyl-beta-glucosaminidase subunit beta</fullName>
    </alternativeName>
</protein>
<proteinExistence type="inferred from homology"/>
<comment type="similarity">
    <text evidence="3">Belongs to the glycosyl hydrolase 20 family.</text>
</comment>
<evidence type="ECO:0000256" key="3">
    <source>
        <dbReference type="ARBA" id="ARBA00006285"/>
    </source>
</evidence>
<keyword evidence="9" id="KW-0968">Cytoplasmic vesicle</keyword>
<comment type="catalytic activity">
    <reaction evidence="20">
        <text>N-acetyl-beta-D-6-sulfogalactosaminyl-(1-&gt;4)-alpha-L-iduronyl-(1-&gt;3)-N-acetyl-D-6-sulfogalactosamine + H2O = alpha-L-iduronyl-(1-&gt;3)-N-acetyl-D-6-sulfogalactosamine + N-acetyl-D-6-sulfogalactosamine</text>
        <dbReference type="Rhea" id="RHEA:64384"/>
        <dbReference type="ChEBI" id="CHEBI:15377"/>
        <dbReference type="ChEBI" id="CHEBI:152567"/>
        <dbReference type="ChEBI" id="CHEBI:152568"/>
        <dbReference type="ChEBI" id="CHEBI:153064"/>
    </reaction>
    <physiologicalReaction direction="left-to-right" evidence="20">
        <dbReference type="Rhea" id="RHEA:64385"/>
    </physiologicalReaction>
</comment>
<comment type="function">
    <text evidence="17">Hydrolyzes the non-reducing end N-acetyl-D-hexosamine and/or sulfated N-acetyl-D-hexosamine of glycoconjugates, such as the oligosaccharide moieties from proteins and neutral glycolipids, or from certain mucopolysaccharides. The isozyme B does not hydrolyze each of these substrates, however hydrolyzes efficiently neutral oligosaccharide. Only the isozyme A is responsible for the degradation of GM2 gangliosides in the presence of GM2A. During fertilization is responsible, at least in part, for the zona block to polyspermy. Present in the cortical granules of non-activated oocytes, is exocytosed during the cortical reaction in response to oocyte activation and inactivates the sperm galactosyltransferase-binding site, accounting for the block in sperm binding to the zona pellucida.</text>
</comment>
<keyword evidence="5" id="KW-0378">Hydrolase</keyword>
<name>A0A4Z2EIE8_9TELE</name>
<dbReference type="Gene3D" id="3.20.20.80">
    <property type="entry name" value="Glycosidases"/>
    <property type="match status" value="1"/>
</dbReference>
<feature type="domain" description="Glycoside hydrolase family 20 catalytic" evidence="22">
    <location>
        <begin position="2"/>
        <end position="131"/>
    </location>
</feature>
<comment type="caution">
    <text evidence="23">The sequence shown here is derived from an EMBL/GenBank/DDBJ whole genome shotgun (WGS) entry which is preliminary data.</text>
</comment>
<keyword evidence="24" id="KW-1185">Reference proteome</keyword>
<organism evidence="23 24">
    <name type="scientific">Liparis tanakae</name>
    <name type="common">Tanaka's snailfish</name>
    <dbReference type="NCBI Taxonomy" id="230148"/>
    <lineage>
        <taxon>Eukaryota</taxon>
        <taxon>Metazoa</taxon>
        <taxon>Chordata</taxon>
        <taxon>Craniata</taxon>
        <taxon>Vertebrata</taxon>
        <taxon>Euteleostomi</taxon>
        <taxon>Actinopterygii</taxon>
        <taxon>Neopterygii</taxon>
        <taxon>Teleostei</taxon>
        <taxon>Neoteleostei</taxon>
        <taxon>Acanthomorphata</taxon>
        <taxon>Eupercaria</taxon>
        <taxon>Perciformes</taxon>
        <taxon>Cottioidei</taxon>
        <taxon>Cottales</taxon>
        <taxon>Liparidae</taxon>
        <taxon>Liparis</taxon>
    </lineage>
</organism>
<dbReference type="GO" id="GO:0030203">
    <property type="term" value="P:glycosaminoglycan metabolic process"/>
    <property type="evidence" value="ECO:0007669"/>
    <property type="project" value="TreeGrafter"/>
</dbReference>